<keyword evidence="1" id="KW-0812">Transmembrane</keyword>
<name>A0A5K7ZF44_9BACT</name>
<organism evidence="2 3">
    <name type="scientific">Desulfosarcina ovata subsp. sediminis</name>
    <dbReference type="NCBI Taxonomy" id="885957"/>
    <lineage>
        <taxon>Bacteria</taxon>
        <taxon>Pseudomonadati</taxon>
        <taxon>Thermodesulfobacteriota</taxon>
        <taxon>Desulfobacteria</taxon>
        <taxon>Desulfobacterales</taxon>
        <taxon>Desulfosarcinaceae</taxon>
        <taxon>Desulfosarcina</taxon>
    </lineage>
</organism>
<dbReference type="EMBL" id="AP021876">
    <property type="protein sequence ID" value="BBO80682.1"/>
    <property type="molecule type" value="Genomic_DNA"/>
</dbReference>
<feature type="transmembrane region" description="Helical" evidence="1">
    <location>
        <begin position="21"/>
        <end position="43"/>
    </location>
</feature>
<sequence length="119" mass="13617">MKYVKKSRQATLLKSRHEEPLNGVANLFDVSLVFIVALLLTLMSTFQVLDFFNPDSEITVMKKVKEQWQIITKKGKDIKVKKVTNKRVGGDEGFKLGTAYQLKNGRIVYIPEEKISEID</sequence>
<dbReference type="KEGG" id="dov:DSCO28_12480"/>
<dbReference type="RefSeq" id="WP_155321567.1">
    <property type="nucleotide sequence ID" value="NZ_AP021876.1"/>
</dbReference>
<keyword evidence="1" id="KW-1133">Transmembrane helix</keyword>
<dbReference type="AlphaFoldDB" id="A0A5K7ZF44"/>
<dbReference type="InterPro" id="IPR018676">
    <property type="entry name" value="DUF2149"/>
</dbReference>
<accession>A0A5K7ZF44</accession>
<dbReference type="Proteomes" id="UP000425960">
    <property type="component" value="Chromosome"/>
</dbReference>
<gene>
    <name evidence="2" type="ORF">DSCO28_12480</name>
</gene>
<dbReference type="Pfam" id="PF09919">
    <property type="entry name" value="DUF2149"/>
    <property type="match status" value="1"/>
</dbReference>
<evidence type="ECO:0000313" key="3">
    <source>
        <dbReference type="Proteomes" id="UP000425960"/>
    </source>
</evidence>
<protein>
    <recommendedName>
        <fullName evidence="4">DUF2149 domain-containing protein</fullName>
    </recommendedName>
</protein>
<evidence type="ECO:0008006" key="4">
    <source>
        <dbReference type="Google" id="ProtNLM"/>
    </source>
</evidence>
<evidence type="ECO:0000256" key="1">
    <source>
        <dbReference type="SAM" id="Phobius"/>
    </source>
</evidence>
<reference evidence="2 3" key="1">
    <citation type="submission" date="2019-11" db="EMBL/GenBank/DDBJ databases">
        <title>Comparative genomics of hydrocarbon-degrading Desulfosarcina strains.</title>
        <authorList>
            <person name="Watanabe M."/>
            <person name="Kojima H."/>
            <person name="Fukui M."/>
        </authorList>
    </citation>
    <scope>NUCLEOTIDE SEQUENCE [LARGE SCALE GENOMIC DNA]</scope>
    <source>
        <strain evidence="2 3">28bB2T</strain>
    </source>
</reference>
<keyword evidence="1" id="KW-0472">Membrane</keyword>
<evidence type="ECO:0000313" key="2">
    <source>
        <dbReference type="EMBL" id="BBO80682.1"/>
    </source>
</evidence>
<proteinExistence type="predicted"/>